<sequence>MQLLNVSAAAGVWTQVYDGTAASVIAVTGNENCQVCQSTTAPATNLIGLPLIGGSPTQNLFRAVSGTPVYVKPLNAAVTVIVNA</sequence>
<comment type="caution">
    <text evidence="1">The sequence shown here is derived from an EMBL/GenBank/DDBJ whole genome shotgun (WGS) entry which is preliminary data.</text>
</comment>
<reference evidence="1 2" key="1">
    <citation type="submission" date="2023-10" db="EMBL/GenBank/DDBJ databases">
        <title>Phytobacter spp. The emergence of a new genus of hospital-origin enterobacteria encoding carbapenemases in Argentina.</title>
        <authorList>
            <person name="Vay C."/>
            <person name="Almuzara M."/>
            <person name="Traglia G.M."/>
            <person name="Campos J."/>
        </authorList>
    </citation>
    <scope>NUCLEOTIDE SEQUENCE [LARGE SCALE GENOMIC DNA]</scope>
    <source>
        <strain evidence="1 2">CVMA36</strain>
    </source>
</reference>
<organism evidence="1 2">
    <name type="scientific">Phytobacter ursingii</name>
    <dbReference type="NCBI Taxonomy" id="1972431"/>
    <lineage>
        <taxon>Bacteria</taxon>
        <taxon>Pseudomonadati</taxon>
        <taxon>Pseudomonadota</taxon>
        <taxon>Gammaproteobacteria</taxon>
        <taxon>Enterobacterales</taxon>
        <taxon>Enterobacteriaceae</taxon>
        <taxon>Phytobacter</taxon>
    </lineage>
</organism>
<evidence type="ECO:0000313" key="2">
    <source>
        <dbReference type="Proteomes" id="UP001286589"/>
    </source>
</evidence>
<gene>
    <name evidence="1" type="ORF">R0H02_05085</name>
</gene>
<dbReference type="RefSeq" id="WP_023640378.1">
    <property type="nucleotide sequence ID" value="NZ_JAWJAC010000003.1"/>
</dbReference>
<dbReference type="AlphaFoldDB" id="A0AB35RMD2"/>
<evidence type="ECO:0000313" key="1">
    <source>
        <dbReference type="EMBL" id="MDV2861837.1"/>
    </source>
</evidence>
<keyword evidence="2" id="KW-1185">Reference proteome</keyword>
<protein>
    <submittedName>
        <fullName evidence="1">Uncharacterized protein</fullName>
    </submittedName>
</protein>
<name>A0AB35RMD2_9ENTR</name>
<dbReference type="EMBL" id="JAWJAC010000003">
    <property type="protein sequence ID" value="MDV2861837.1"/>
    <property type="molecule type" value="Genomic_DNA"/>
</dbReference>
<accession>A0AB35RMD2</accession>
<proteinExistence type="predicted"/>
<dbReference type="Proteomes" id="UP001286589">
    <property type="component" value="Unassembled WGS sequence"/>
</dbReference>